<dbReference type="Pfam" id="PF05193">
    <property type="entry name" value="Peptidase_M16_C"/>
    <property type="match status" value="1"/>
</dbReference>
<evidence type="ECO:0000259" key="2">
    <source>
        <dbReference type="Pfam" id="PF05193"/>
    </source>
</evidence>
<proteinExistence type="predicted"/>
<name>A0ABS7XMB0_9FLAO</name>
<feature type="signal peptide" evidence="1">
    <location>
        <begin position="1"/>
        <end position="20"/>
    </location>
</feature>
<accession>A0ABS7XMB0</accession>
<protein>
    <submittedName>
        <fullName evidence="3">Insulinase family protein</fullName>
    </submittedName>
</protein>
<evidence type="ECO:0000256" key="1">
    <source>
        <dbReference type="SAM" id="SignalP"/>
    </source>
</evidence>
<dbReference type="InterPro" id="IPR011249">
    <property type="entry name" value="Metalloenz_LuxS/M16"/>
</dbReference>
<dbReference type="Proteomes" id="UP001198901">
    <property type="component" value="Unassembled WGS sequence"/>
</dbReference>
<dbReference type="InterPro" id="IPR007863">
    <property type="entry name" value="Peptidase_M16_C"/>
</dbReference>
<sequence>MKKHFIYTFVALFMGLSATAQIDRTKIPESGPTPEVNLREAKEFTLKNGLTVLVATDTKFPVVNWSLNLNNPPVYEGEKAGVQSLTGALLGKETQKSTKDEFAEKVDFLGASVNINPNGGFGYCLAKYKDQVFELFAEAALQPKFTQEELDFEKEQLIEGIKSGENSAAAIASNVRSALMYGKNHAAGEIVTEETVNNVTLEDVKQFYNQRFKPSNGYMLFSGDITVKDAKKLLKTYMKDWSEGSVETPEYPSFEDVPTTEINFVDVPNAVQTELAVMSVSPLKMTDEDYYAALVANYILGGAFGSYLNMNLREQNGYTYGARSSLGTGRWYNSSFRATTKVRNEVTDSAVVETLKEIKRIKTEPVDPEMLANAKAKFLGNFILQSEDKTVAARRALTIKTNKLPEDFYKNYIANIDAVTVEDVQRVANKYFTDENARIVLVGKAADVLENVEKIEWNGKKLPIKFFDKEANPAERPETAVLPEGLTAEMVLNNYFKAIGGKEAIDNTTSLILKYEASAMGNTIISEEKKIDGKASQVLSMGGNPMMTVIMTKDQVTMNKNPLPENMASDMQMLAGLLPELNMLESDKVKLSGIEAIDGKDAYKIDVAGDVISLSYYYDVETGLKVKEVQNTNMQGRSQSQETFLKDYQAYEGLKFPNIRSGSQMGQVIEFKLIEVKINEGVSEADFD</sequence>
<dbReference type="PANTHER" id="PTHR11851">
    <property type="entry name" value="METALLOPROTEASE"/>
    <property type="match status" value="1"/>
</dbReference>
<gene>
    <name evidence="3" type="ORF">LBU54_00945</name>
</gene>
<comment type="caution">
    <text evidence="3">The sequence shown here is derived from an EMBL/GenBank/DDBJ whole genome shotgun (WGS) entry which is preliminary data.</text>
</comment>
<dbReference type="EMBL" id="JAIUJR010000001">
    <property type="protein sequence ID" value="MCA0131132.1"/>
    <property type="molecule type" value="Genomic_DNA"/>
</dbReference>
<dbReference type="SUPFAM" id="SSF63411">
    <property type="entry name" value="LuxS/MPP-like metallohydrolase"/>
    <property type="match status" value="2"/>
</dbReference>
<evidence type="ECO:0000313" key="4">
    <source>
        <dbReference type="Proteomes" id="UP001198901"/>
    </source>
</evidence>
<dbReference type="RefSeq" id="WP_224524225.1">
    <property type="nucleotide sequence ID" value="NZ_JAIUJR010000001.1"/>
</dbReference>
<keyword evidence="4" id="KW-1185">Reference proteome</keyword>
<keyword evidence="1" id="KW-0732">Signal</keyword>
<dbReference type="Gene3D" id="3.30.830.10">
    <property type="entry name" value="Metalloenzyme, LuxS/M16 peptidase-like"/>
    <property type="match status" value="2"/>
</dbReference>
<feature type="domain" description="Peptidase M16 C-terminal" evidence="2">
    <location>
        <begin position="198"/>
        <end position="377"/>
    </location>
</feature>
<evidence type="ECO:0000313" key="3">
    <source>
        <dbReference type="EMBL" id="MCA0131132.1"/>
    </source>
</evidence>
<feature type="chain" id="PRO_5046112036" evidence="1">
    <location>
        <begin position="21"/>
        <end position="688"/>
    </location>
</feature>
<organism evidence="3 4">
    <name type="scientific">Winogradskyella alexanderae</name>
    <dbReference type="NCBI Taxonomy" id="2877123"/>
    <lineage>
        <taxon>Bacteria</taxon>
        <taxon>Pseudomonadati</taxon>
        <taxon>Bacteroidota</taxon>
        <taxon>Flavobacteriia</taxon>
        <taxon>Flavobacteriales</taxon>
        <taxon>Flavobacteriaceae</taxon>
        <taxon>Winogradskyella</taxon>
    </lineage>
</organism>
<reference evidence="4" key="1">
    <citation type="submission" date="2023-07" db="EMBL/GenBank/DDBJ databases">
        <authorList>
            <person name="Yue Y."/>
        </authorList>
    </citation>
    <scope>NUCLEOTIDE SEQUENCE [LARGE SCALE GENOMIC DNA]</scope>
    <source>
        <strain evidence="4">D23</strain>
    </source>
</reference>
<dbReference type="InterPro" id="IPR050361">
    <property type="entry name" value="MPP/UQCRC_Complex"/>
</dbReference>